<proteinExistence type="predicted"/>
<evidence type="ECO:0000313" key="1">
    <source>
        <dbReference type="EMBL" id="AUG89587.1"/>
    </source>
</evidence>
<geneLocation type="plasmid" evidence="1">
    <name>pCD-WTSI1</name>
</geneLocation>
<protein>
    <submittedName>
        <fullName evidence="1">Uncharacterized protein</fullName>
    </submittedName>
</protein>
<dbReference type="EMBL" id="MG019959">
    <property type="protein sequence ID" value="AUG89587.1"/>
    <property type="molecule type" value="Genomic_DNA"/>
</dbReference>
<accession>A0A2H5BSF5</accession>
<dbReference type="AlphaFoldDB" id="A0A2H5BSF5"/>
<gene>
    <name evidence="1" type="ORF">WTSI1_0005</name>
</gene>
<organism evidence="1">
    <name type="scientific">Clostridioides difficile</name>
    <name type="common">Peptoclostridium difficile</name>
    <dbReference type="NCBI Taxonomy" id="1496"/>
    <lineage>
        <taxon>Bacteria</taxon>
        <taxon>Bacillati</taxon>
        <taxon>Bacillota</taxon>
        <taxon>Clostridia</taxon>
        <taxon>Peptostreptococcales</taxon>
        <taxon>Peptostreptococcaceae</taxon>
        <taxon>Clostridioides</taxon>
    </lineage>
</organism>
<name>A0A2H5BSF5_CLODI</name>
<reference evidence="1" key="1">
    <citation type="journal article" date="2017" name="Anaerobe">
        <title>A helicase-containing module defines a family of pCD630-like plasmids in Clostridium difficile.</title>
        <authorList>
            <person name="Smits W.K."/>
            <person name="Weese J.S."/>
            <person name="Roberts A.P."/>
            <person name="Celine Jr"/>
            <person name="Hornung B."/>
        </authorList>
    </citation>
    <scope>NUCLEOTIDE SEQUENCE</scope>
    <source>
        <strain evidence="1">ERR017368_NODE12</strain>
        <plasmid evidence="1">pCD-WTSI1</plasmid>
    </source>
</reference>
<dbReference type="RefSeq" id="WP_021424332.1">
    <property type="nucleotide sequence ID" value="NZ_BITU01000125.1"/>
</dbReference>
<keyword evidence="1" id="KW-0614">Plasmid</keyword>
<sequence length="82" mass="9893">MEGTKRSYRKIPKLDLRKVKLADVFEKNEPGVFRVKESDEQLLYDCLEETQNIRQEKHIAYAIRFRGKSVYCVFYESPFWDL</sequence>